<name>A0A6P3EVA9_OCTDE</name>
<dbReference type="PANTHER" id="PTHR14313:SF2">
    <property type="entry name" value="LYMPHOCYTE ANTIGEN 6 COMPLEX LOCUS PROTEIN G5B"/>
    <property type="match status" value="1"/>
</dbReference>
<dbReference type="Pfam" id="PF00021">
    <property type="entry name" value="UPAR_LY6"/>
    <property type="match status" value="1"/>
</dbReference>
<dbReference type="InterPro" id="IPR016054">
    <property type="entry name" value="LY6_UPA_recep-like"/>
</dbReference>
<dbReference type="AlphaFoldDB" id="A0A6P3EVA9"/>
<reference evidence="3" key="1">
    <citation type="submission" date="2025-08" db="UniProtKB">
        <authorList>
            <consortium name="RefSeq"/>
        </authorList>
    </citation>
    <scope>IDENTIFICATION</scope>
</reference>
<dbReference type="PROSITE" id="PS51257">
    <property type="entry name" value="PROKAR_LIPOPROTEIN"/>
    <property type="match status" value="1"/>
</dbReference>
<evidence type="ECO:0000313" key="2">
    <source>
        <dbReference type="Proteomes" id="UP000515203"/>
    </source>
</evidence>
<protein>
    <submittedName>
        <fullName evidence="3">Lymphocyte antigen 6 complex locus protein G5b</fullName>
    </submittedName>
</protein>
<dbReference type="FunCoup" id="A0A6P3EVA9">
    <property type="interactions" value="13"/>
</dbReference>
<dbReference type="CDD" id="cd23544">
    <property type="entry name" value="TFP_LU_ECD_Ly6G5b"/>
    <property type="match status" value="1"/>
</dbReference>
<dbReference type="InterPro" id="IPR038773">
    <property type="entry name" value="LY6G5B"/>
</dbReference>
<dbReference type="CTD" id="58496"/>
<keyword evidence="2" id="KW-1185">Reference proteome</keyword>
<gene>
    <name evidence="3" type="primary">Ly6g5b</name>
</gene>
<proteinExistence type="predicted"/>
<dbReference type="PANTHER" id="PTHR14313">
    <property type="entry name" value="LYMPHOCYTE ANTIGEN 6 COMPLEX LOCUS PROTEIN G5B"/>
    <property type="match status" value="1"/>
</dbReference>
<organism evidence="2 3">
    <name type="scientific">Octodon degus</name>
    <name type="common">Degu</name>
    <name type="synonym">Sciurus degus</name>
    <dbReference type="NCBI Taxonomy" id="10160"/>
    <lineage>
        <taxon>Eukaryota</taxon>
        <taxon>Metazoa</taxon>
        <taxon>Chordata</taxon>
        <taxon>Craniata</taxon>
        <taxon>Vertebrata</taxon>
        <taxon>Euteleostomi</taxon>
        <taxon>Mammalia</taxon>
        <taxon>Eutheria</taxon>
        <taxon>Euarchontoglires</taxon>
        <taxon>Glires</taxon>
        <taxon>Rodentia</taxon>
        <taxon>Hystricomorpha</taxon>
        <taxon>Octodontidae</taxon>
        <taxon>Octodon</taxon>
    </lineage>
</organism>
<feature type="domain" description="UPAR/Ly6" evidence="1">
    <location>
        <begin position="47"/>
        <end position="127"/>
    </location>
</feature>
<evidence type="ECO:0000259" key="1">
    <source>
        <dbReference type="Pfam" id="PF00021"/>
    </source>
</evidence>
<dbReference type="Proteomes" id="UP000515203">
    <property type="component" value="Unplaced"/>
</dbReference>
<dbReference type="InParanoid" id="A0A6P3EVA9"/>
<dbReference type="GeneID" id="101570863"/>
<accession>A0A6P3EVA9</accession>
<dbReference type="OrthoDB" id="9834531at2759"/>
<evidence type="ECO:0000313" key="3">
    <source>
        <dbReference type="RefSeq" id="XP_004624544.2"/>
    </source>
</evidence>
<dbReference type="RefSeq" id="XP_004624544.2">
    <property type="nucleotide sequence ID" value="XM_004624487.2"/>
</dbReference>
<sequence length="216" mass="23729">MALGRWGFWAPCRNCCSVCSTMTGCVLASVLVLVGFALGKAPVSEVRTCHFCLLEDPSVGCISGPEKCTVSSSSPCMVISIYYKVKVRFNIRGCGQINSYRCQEKRNTYFSQYWYQVQCCQYDFCNSWASPQLQGPLPEPSAEPPALPLSDTQARQFYQALNLSLPLPGVHAGKEPKGMGPPVPLPLALGLSLADLRRVYLFFNSSGLLVLPRTRS</sequence>
<dbReference type="GO" id="GO:0009897">
    <property type="term" value="C:external side of plasma membrane"/>
    <property type="evidence" value="ECO:0007669"/>
    <property type="project" value="TreeGrafter"/>
</dbReference>